<evidence type="ECO:0000256" key="4">
    <source>
        <dbReference type="RuleBase" id="RU365090"/>
    </source>
</evidence>
<dbReference type="InterPro" id="IPR036425">
    <property type="entry name" value="MoaB/Mog-like_dom_sf"/>
</dbReference>
<comment type="pathway">
    <text evidence="4">Cofactor biosynthesis; molybdopterin biosynthesis.</text>
</comment>
<evidence type="ECO:0000256" key="2">
    <source>
        <dbReference type="ARBA" id="ARBA00010763"/>
    </source>
</evidence>
<dbReference type="Proteomes" id="UP000011721">
    <property type="component" value="Chromosome"/>
</dbReference>
<dbReference type="UniPathway" id="UPA00344"/>
<reference evidence="7" key="1">
    <citation type="journal article" date="2013" name="Stand. Genomic Sci.">
        <title>Complete genome sequence of Desulfocapsa sulfexigens, a marine deltaproteobacterium specialized in disproportionating inorganic sulfur compounds.</title>
        <authorList>
            <person name="Finster K.W."/>
            <person name="Kjeldsen K.U."/>
            <person name="Kube M."/>
            <person name="Reinhardt R."/>
            <person name="Mussmann M."/>
            <person name="Amann R."/>
            <person name="Schreiber L."/>
        </authorList>
    </citation>
    <scope>NUCLEOTIDE SEQUENCE [LARGE SCALE GENOMIC DNA]</scope>
    <source>
        <strain evidence="7">DSM 10523 / SB164P1</strain>
    </source>
</reference>
<evidence type="ECO:0000259" key="5">
    <source>
        <dbReference type="SMART" id="SM00852"/>
    </source>
</evidence>
<dbReference type="Pfam" id="PF03453">
    <property type="entry name" value="MoeA_N"/>
    <property type="match status" value="1"/>
</dbReference>
<dbReference type="AlphaFoldDB" id="M1PPG2"/>
<dbReference type="OrthoDB" id="9804758at2"/>
<dbReference type="InterPro" id="IPR036135">
    <property type="entry name" value="MoeA_linker/N_sf"/>
</dbReference>
<name>M1PPG2_DESSD</name>
<dbReference type="InterPro" id="IPR005110">
    <property type="entry name" value="MoeA_linker/N"/>
</dbReference>
<dbReference type="STRING" id="1167006.UWK_01758"/>
<dbReference type="Pfam" id="PF00994">
    <property type="entry name" value="MoCF_biosynth"/>
    <property type="match status" value="1"/>
</dbReference>
<protein>
    <recommendedName>
        <fullName evidence="4">Molybdopterin molybdenumtransferase</fullName>
        <ecNumber evidence="4">2.10.1.1</ecNumber>
    </recommendedName>
</protein>
<feature type="domain" description="MoaB/Mog" evidence="5">
    <location>
        <begin position="183"/>
        <end position="322"/>
    </location>
</feature>
<keyword evidence="4" id="KW-0460">Magnesium</keyword>
<organism evidence="6 7">
    <name type="scientific">Desulfocapsa sulfexigens (strain DSM 10523 / SB164P1)</name>
    <dbReference type="NCBI Taxonomy" id="1167006"/>
    <lineage>
        <taxon>Bacteria</taxon>
        <taxon>Pseudomonadati</taxon>
        <taxon>Thermodesulfobacteriota</taxon>
        <taxon>Desulfobulbia</taxon>
        <taxon>Desulfobulbales</taxon>
        <taxon>Desulfocapsaceae</taxon>
        <taxon>Desulfocapsa</taxon>
    </lineage>
</organism>
<keyword evidence="4" id="KW-0501">Molybdenum cofactor biosynthesis</keyword>
<dbReference type="EMBL" id="CP003985">
    <property type="protein sequence ID" value="AGF78316.1"/>
    <property type="molecule type" value="Genomic_DNA"/>
</dbReference>
<sequence>MKNEKKQSIDLETAQSLILKKCRVLSAEKVNLSKSLKRFPAALLVALESLPGYDQSLRDGYAISREQQGGKNCYEIIDEVAAGDTRKLLLGENQAIRIMTGGLIPENALAVVPRELCSVNGETVSVKTVFLEPQRDFIHRKGCELAEGEVIVPEGSAIEVEQLILLAGVGYDSVPLVRKPRISFFCTGSELISGGEEKLAGEKYSANSHLLHGLIEHAGAKVQVQGTVKDDPEAVMEALIAMNESGSDIIVSTGGMGPGKFDLVEDAFLRAGGRVIYHSLHLRPGKSTLFGMLGRSLFFGMPGPPPAVHLLFNELIRPAILALQGAKNCRPREVEAYLTENLYFPKRGLPRLKSGFLSFAEGRCLVRPSTTIGGSNCYIYCSESARELKSGERVTVHMIDSLPCID</sequence>
<dbReference type="CDD" id="cd00887">
    <property type="entry name" value="MoeA"/>
    <property type="match status" value="1"/>
</dbReference>
<keyword evidence="4" id="KW-0808">Transferase</keyword>
<keyword evidence="4" id="KW-0479">Metal-binding</keyword>
<dbReference type="InterPro" id="IPR001453">
    <property type="entry name" value="MoaB/Mog_dom"/>
</dbReference>
<dbReference type="SMART" id="SM00852">
    <property type="entry name" value="MoCF_biosynth"/>
    <property type="match status" value="1"/>
</dbReference>
<dbReference type="eggNOG" id="COG0303">
    <property type="taxonomic scope" value="Bacteria"/>
</dbReference>
<comment type="catalytic activity">
    <reaction evidence="3">
        <text>adenylyl-molybdopterin + molybdate = Mo-molybdopterin + AMP + H(+)</text>
        <dbReference type="Rhea" id="RHEA:35047"/>
        <dbReference type="ChEBI" id="CHEBI:15378"/>
        <dbReference type="ChEBI" id="CHEBI:36264"/>
        <dbReference type="ChEBI" id="CHEBI:62727"/>
        <dbReference type="ChEBI" id="CHEBI:71302"/>
        <dbReference type="ChEBI" id="CHEBI:456215"/>
        <dbReference type="EC" id="2.10.1.1"/>
    </reaction>
</comment>
<dbReference type="Gene3D" id="3.90.105.10">
    <property type="entry name" value="Molybdopterin biosynthesis moea protein, domain 2"/>
    <property type="match status" value="1"/>
</dbReference>
<keyword evidence="7" id="KW-1185">Reference proteome</keyword>
<comment type="similarity">
    <text evidence="2 4">Belongs to the MoeA family.</text>
</comment>
<keyword evidence="4" id="KW-0500">Molybdenum</keyword>
<dbReference type="RefSeq" id="WP_015404007.1">
    <property type="nucleotide sequence ID" value="NC_020304.1"/>
</dbReference>
<dbReference type="SUPFAM" id="SSF63882">
    <property type="entry name" value="MoeA N-terminal region -like"/>
    <property type="match status" value="1"/>
</dbReference>
<evidence type="ECO:0000313" key="7">
    <source>
        <dbReference type="Proteomes" id="UP000011721"/>
    </source>
</evidence>
<comment type="function">
    <text evidence="1 4">Catalyzes the insertion of molybdate into adenylated molybdopterin with the concomitant release of AMP.</text>
</comment>
<dbReference type="Gene3D" id="3.40.980.10">
    <property type="entry name" value="MoaB/Mog-like domain"/>
    <property type="match status" value="1"/>
</dbReference>
<dbReference type="KEGG" id="dsf:UWK_01758"/>
<comment type="cofactor">
    <cofactor evidence="4">
        <name>Mg(2+)</name>
        <dbReference type="ChEBI" id="CHEBI:18420"/>
    </cofactor>
</comment>
<dbReference type="SUPFAM" id="SSF53218">
    <property type="entry name" value="Molybdenum cofactor biosynthesis proteins"/>
    <property type="match status" value="1"/>
</dbReference>
<dbReference type="PANTHER" id="PTHR10192:SF5">
    <property type="entry name" value="GEPHYRIN"/>
    <property type="match status" value="1"/>
</dbReference>
<dbReference type="GO" id="GO:0006777">
    <property type="term" value="P:Mo-molybdopterin cofactor biosynthetic process"/>
    <property type="evidence" value="ECO:0007669"/>
    <property type="project" value="UniProtKB-UniRule"/>
</dbReference>
<dbReference type="Gene3D" id="2.40.340.10">
    <property type="entry name" value="MoeA, C-terminal, domain IV"/>
    <property type="match status" value="1"/>
</dbReference>
<evidence type="ECO:0000256" key="3">
    <source>
        <dbReference type="ARBA" id="ARBA00047317"/>
    </source>
</evidence>
<dbReference type="GO" id="GO:0005829">
    <property type="term" value="C:cytosol"/>
    <property type="evidence" value="ECO:0007669"/>
    <property type="project" value="TreeGrafter"/>
</dbReference>
<dbReference type="InterPro" id="IPR038987">
    <property type="entry name" value="MoeA-like"/>
</dbReference>
<dbReference type="InterPro" id="IPR036688">
    <property type="entry name" value="MoeA_C_domain_IV_sf"/>
</dbReference>
<evidence type="ECO:0000256" key="1">
    <source>
        <dbReference type="ARBA" id="ARBA00002901"/>
    </source>
</evidence>
<dbReference type="GO" id="GO:0061599">
    <property type="term" value="F:molybdopterin molybdotransferase activity"/>
    <property type="evidence" value="ECO:0007669"/>
    <property type="project" value="UniProtKB-UniRule"/>
</dbReference>
<dbReference type="GO" id="GO:0046872">
    <property type="term" value="F:metal ion binding"/>
    <property type="evidence" value="ECO:0007669"/>
    <property type="project" value="UniProtKB-UniRule"/>
</dbReference>
<accession>M1PPG2</accession>
<dbReference type="EC" id="2.10.1.1" evidence="4"/>
<dbReference type="PANTHER" id="PTHR10192">
    <property type="entry name" value="MOLYBDOPTERIN BIOSYNTHESIS PROTEIN"/>
    <property type="match status" value="1"/>
</dbReference>
<proteinExistence type="inferred from homology"/>
<evidence type="ECO:0000313" key="6">
    <source>
        <dbReference type="EMBL" id="AGF78316.1"/>
    </source>
</evidence>
<dbReference type="Gene3D" id="2.170.190.11">
    <property type="entry name" value="Molybdopterin biosynthesis moea protein, domain 3"/>
    <property type="match status" value="1"/>
</dbReference>
<gene>
    <name evidence="6" type="ordered locus">UWK_01758</name>
</gene>
<dbReference type="HOGENOM" id="CLU_010186_7_1_7"/>